<dbReference type="GO" id="GO:0006302">
    <property type="term" value="P:double-strand break repair"/>
    <property type="evidence" value="ECO:0007669"/>
    <property type="project" value="TreeGrafter"/>
</dbReference>
<dbReference type="Pfam" id="PF02463">
    <property type="entry name" value="SMC_N"/>
    <property type="match status" value="1"/>
</dbReference>
<dbReference type="InterPro" id="IPR018078">
    <property type="entry name" value="DNA-binding_RecF_CS"/>
</dbReference>
<reference evidence="15" key="2">
    <citation type="journal article" date="2021" name="PeerJ">
        <title>Extensive microbial diversity within the chicken gut microbiome revealed by metagenomics and culture.</title>
        <authorList>
            <person name="Gilroy R."/>
            <person name="Ravi A."/>
            <person name="Getino M."/>
            <person name="Pursley I."/>
            <person name="Horton D.L."/>
            <person name="Alikhan N.F."/>
            <person name="Baker D."/>
            <person name="Gharbi K."/>
            <person name="Hall N."/>
            <person name="Watson M."/>
            <person name="Adriaenssens E.M."/>
            <person name="Foster-Nyarko E."/>
            <person name="Jarju S."/>
            <person name="Secka A."/>
            <person name="Antonio M."/>
            <person name="Oren A."/>
            <person name="Chaudhuri R.R."/>
            <person name="La Ragione R."/>
            <person name="Hildebrand F."/>
            <person name="Pallen M.J."/>
        </authorList>
    </citation>
    <scope>NUCLEOTIDE SEQUENCE</scope>
    <source>
        <strain evidence="15">CHK195-12923</strain>
    </source>
</reference>
<gene>
    <name evidence="12 15" type="primary">recF</name>
    <name evidence="15" type="ORF">IAB69_04865</name>
</gene>
<keyword evidence="7 12" id="KW-0227">DNA damage</keyword>
<dbReference type="GO" id="GO:0003697">
    <property type="term" value="F:single-stranded DNA binding"/>
    <property type="evidence" value="ECO:0007669"/>
    <property type="project" value="UniProtKB-UniRule"/>
</dbReference>
<keyword evidence="6 12" id="KW-0547">Nucleotide-binding</keyword>
<keyword evidence="10 12" id="KW-0234">DNA repair</keyword>
<comment type="subcellular location">
    <subcellularLocation>
        <location evidence="1 12 13">Cytoplasm</location>
    </subcellularLocation>
</comment>
<comment type="caution">
    <text evidence="15">The sequence shown here is derived from an EMBL/GenBank/DDBJ whole genome shotgun (WGS) entry which is preliminary data.</text>
</comment>
<dbReference type="InterPro" id="IPR042174">
    <property type="entry name" value="RecF_2"/>
</dbReference>
<comment type="function">
    <text evidence="12 13">The RecF protein is involved in DNA metabolism; it is required for DNA replication and normal SOS inducibility. RecF binds preferentially to single-stranded, linear DNA. It also seems to bind ATP.</text>
</comment>
<comment type="similarity">
    <text evidence="2 12 13">Belongs to the RecF family.</text>
</comment>
<dbReference type="PANTHER" id="PTHR32182:SF0">
    <property type="entry name" value="DNA REPLICATION AND REPAIR PROTEIN RECF"/>
    <property type="match status" value="1"/>
</dbReference>
<evidence type="ECO:0000259" key="14">
    <source>
        <dbReference type="Pfam" id="PF02463"/>
    </source>
</evidence>
<dbReference type="GO" id="GO:0006260">
    <property type="term" value="P:DNA replication"/>
    <property type="evidence" value="ECO:0007669"/>
    <property type="project" value="UniProtKB-UniRule"/>
</dbReference>
<keyword evidence="9 12" id="KW-0238">DNA-binding</keyword>
<keyword evidence="4 12" id="KW-0963">Cytoplasm</keyword>
<proteinExistence type="inferred from homology"/>
<evidence type="ECO:0000256" key="13">
    <source>
        <dbReference type="RuleBase" id="RU000578"/>
    </source>
</evidence>
<evidence type="ECO:0000256" key="3">
    <source>
        <dbReference type="ARBA" id="ARBA00020170"/>
    </source>
</evidence>
<feature type="binding site" evidence="12">
    <location>
        <begin position="30"/>
        <end position="37"/>
    </location>
    <ligand>
        <name>ATP</name>
        <dbReference type="ChEBI" id="CHEBI:30616"/>
    </ligand>
</feature>
<keyword evidence="8 12" id="KW-0067">ATP-binding</keyword>
<evidence type="ECO:0000256" key="9">
    <source>
        <dbReference type="ARBA" id="ARBA00023125"/>
    </source>
</evidence>
<dbReference type="NCBIfam" id="TIGR00611">
    <property type="entry name" value="recf"/>
    <property type="match status" value="1"/>
</dbReference>
<evidence type="ECO:0000256" key="5">
    <source>
        <dbReference type="ARBA" id="ARBA00022705"/>
    </source>
</evidence>
<evidence type="ECO:0000256" key="8">
    <source>
        <dbReference type="ARBA" id="ARBA00022840"/>
    </source>
</evidence>
<evidence type="ECO:0000313" key="16">
    <source>
        <dbReference type="Proteomes" id="UP000824110"/>
    </source>
</evidence>
<reference evidence="15" key="1">
    <citation type="submission" date="2020-10" db="EMBL/GenBank/DDBJ databases">
        <authorList>
            <person name="Gilroy R."/>
        </authorList>
    </citation>
    <scope>NUCLEOTIDE SEQUENCE</scope>
    <source>
        <strain evidence="15">CHK195-12923</strain>
    </source>
</reference>
<dbReference type="GO" id="GO:0005524">
    <property type="term" value="F:ATP binding"/>
    <property type="evidence" value="ECO:0007669"/>
    <property type="project" value="UniProtKB-UniRule"/>
</dbReference>
<evidence type="ECO:0000256" key="10">
    <source>
        <dbReference type="ARBA" id="ARBA00023204"/>
    </source>
</evidence>
<dbReference type="InterPro" id="IPR027417">
    <property type="entry name" value="P-loop_NTPase"/>
</dbReference>
<dbReference type="PROSITE" id="PS00618">
    <property type="entry name" value="RECF_2"/>
    <property type="match status" value="1"/>
</dbReference>
<feature type="domain" description="RecF/RecN/SMC N-terminal" evidence="14">
    <location>
        <begin position="3"/>
        <end position="346"/>
    </location>
</feature>
<dbReference type="Gene3D" id="1.20.1050.90">
    <property type="entry name" value="RecF/RecN/SMC, N-terminal domain"/>
    <property type="match status" value="1"/>
</dbReference>
<keyword evidence="11 12" id="KW-0742">SOS response</keyword>
<dbReference type="PROSITE" id="PS00617">
    <property type="entry name" value="RECF_1"/>
    <property type="match status" value="1"/>
</dbReference>
<evidence type="ECO:0000256" key="7">
    <source>
        <dbReference type="ARBA" id="ARBA00022763"/>
    </source>
</evidence>
<keyword evidence="5 12" id="KW-0235">DNA replication</keyword>
<dbReference type="InterPro" id="IPR001238">
    <property type="entry name" value="DNA-binding_RecF"/>
</dbReference>
<evidence type="ECO:0000256" key="6">
    <source>
        <dbReference type="ARBA" id="ARBA00022741"/>
    </source>
</evidence>
<evidence type="ECO:0000256" key="12">
    <source>
        <dbReference type="HAMAP-Rule" id="MF_00365"/>
    </source>
</evidence>
<name>A0A9D1MKJ6_9FIRM</name>
<dbReference type="PANTHER" id="PTHR32182">
    <property type="entry name" value="DNA REPLICATION AND REPAIR PROTEIN RECF"/>
    <property type="match status" value="1"/>
</dbReference>
<dbReference type="Gene3D" id="3.40.50.300">
    <property type="entry name" value="P-loop containing nucleotide triphosphate hydrolases"/>
    <property type="match status" value="1"/>
</dbReference>
<organism evidence="15 16">
    <name type="scientific">Candidatus Coproplasma excrementigallinarum</name>
    <dbReference type="NCBI Taxonomy" id="2840747"/>
    <lineage>
        <taxon>Bacteria</taxon>
        <taxon>Bacillati</taxon>
        <taxon>Bacillota</taxon>
        <taxon>Clostridia</taxon>
        <taxon>Eubacteriales</taxon>
        <taxon>Candidatus Coproplasma</taxon>
    </lineage>
</organism>
<evidence type="ECO:0000256" key="11">
    <source>
        <dbReference type="ARBA" id="ARBA00023236"/>
    </source>
</evidence>
<sequence>MQIKNLTLKNFRNYSEETFAFTDGLNVLFGRNAQGKTNCAEAVFYLCTGVSPRARRDRQMIKQGETSAEISALASGRYGDVKISATIFENGREVRVNGNKITRNADLLGNVFSVFFSPSELRLIQDGPDERRRFLNISISQLSRPYYTALLRYNKILEQRNNLLKNRDTGLVFDTLPVWDEQLAKYAAVVIRHRTDFVCRLSPLAEEEHFRLTDGAEKLEVKMDCRYSGSDEEIAKAIYGDLQRNYERDVRLGFTGTGPHRDDLGFFINGQDAKNFASQGQTRTAALSVKLAEMEIFRQLSGEYPILILDDVMSELDLPRRKKLVERAQGMQTILTCTHAERVLYGKQANKIRIEGGAIKR</sequence>
<dbReference type="Proteomes" id="UP000824110">
    <property type="component" value="Unassembled WGS sequence"/>
</dbReference>
<evidence type="ECO:0000256" key="1">
    <source>
        <dbReference type="ARBA" id="ARBA00004496"/>
    </source>
</evidence>
<dbReference type="InterPro" id="IPR003395">
    <property type="entry name" value="RecF/RecN/SMC_N"/>
</dbReference>
<protein>
    <recommendedName>
        <fullName evidence="3 12">DNA replication and repair protein RecF</fullName>
    </recommendedName>
</protein>
<dbReference type="EMBL" id="DVNE01000046">
    <property type="protein sequence ID" value="HIU61959.1"/>
    <property type="molecule type" value="Genomic_DNA"/>
</dbReference>
<dbReference type="HAMAP" id="MF_00365">
    <property type="entry name" value="RecF"/>
    <property type="match status" value="1"/>
</dbReference>
<dbReference type="GO" id="GO:0005737">
    <property type="term" value="C:cytoplasm"/>
    <property type="evidence" value="ECO:0007669"/>
    <property type="project" value="UniProtKB-SubCell"/>
</dbReference>
<dbReference type="GO" id="GO:0000731">
    <property type="term" value="P:DNA synthesis involved in DNA repair"/>
    <property type="evidence" value="ECO:0007669"/>
    <property type="project" value="TreeGrafter"/>
</dbReference>
<dbReference type="AlphaFoldDB" id="A0A9D1MKJ6"/>
<accession>A0A9D1MKJ6</accession>
<dbReference type="GO" id="GO:0009432">
    <property type="term" value="P:SOS response"/>
    <property type="evidence" value="ECO:0007669"/>
    <property type="project" value="UniProtKB-UniRule"/>
</dbReference>
<evidence type="ECO:0000256" key="4">
    <source>
        <dbReference type="ARBA" id="ARBA00022490"/>
    </source>
</evidence>
<evidence type="ECO:0000256" key="2">
    <source>
        <dbReference type="ARBA" id="ARBA00008016"/>
    </source>
</evidence>
<evidence type="ECO:0000313" key="15">
    <source>
        <dbReference type="EMBL" id="HIU61959.1"/>
    </source>
</evidence>
<dbReference type="SUPFAM" id="SSF52540">
    <property type="entry name" value="P-loop containing nucleoside triphosphate hydrolases"/>
    <property type="match status" value="1"/>
</dbReference>